<name>A0ABY0FZ54_9PLEO</name>
<accession>A0ABY0FZ54</accession>
<evidence type="ECO:0000313" key="1">
    <source>
        <dbReference type="EMBL" id="RYN93253.1"/>
    </source>
</evidence>
<reference evidence="2" key="1">
    <citation type="journal article" date="2019" name="bioRxiv">
        <title>Genomics, evolutionary history and diagnostics of the Alternaria alternata species group including apple and Asian pear pathotypes.</title>
        <authorList>
            <person name="Armitage A.D."/>
            <person name="Cockerton H.M."/>
            <person name="Sreenivasaprasad S."/>
            <person name="Woodhall J.W."/>
            <person name="Lane C.R."/>
            <person name="Harrison R.J."/>
            <person name="Clarkson J.P."/>
        </authorList>
    </citation>
    <scope>NUCLEOTIDE SEQUENCE [LARGE SCALE GENOMIC DNA]</scope>
    <source>
        <strain evidence="2">FERA 635</strain>
    </source>
</reference>
<evidence type="ECO:0000313" key="2">
    <source>
        <dbReference type="Proteomes" id="UP000293195"/>
    </source>
</evidence>
<comment type="caution">
    <text evidence="1">The sequence shown here is derived from an EMBL/GenBank/DDBJ whole genome shotgun (WGS) entry which is preliminary data.</text>
</comment>
<proteinExistence type="predicted"/>
<dbReference type="Proteomes" id="UP000293195">
    <property type="component" value="Unassembled WGS sequence"/>
</dbReference>
<gene>
    <name evidence="1" type="ORF">AA0119_g9733</name>
</gene>
<organism evidence="1 2">
    <name type="scientific">Alternaria tenuissima</name>
    <dbReference type="NCBI Taxonomy" id="119927"/>
    <lineage>
        <taxon>Eukaryota</taxon>
        <taxon>Fungi</taxon>
        <taxon>Dikarya</taxon>
        <taxon>Ascomycota</taxon>
        <taxon>Pezizomycotina</taxon>
        <taxon>Dothideomycetes</taxon>
        <taxon>Pleosporomycetidae</taxon>
        <taxon>Pleosporales</taxon>
        <taxon>Pleosporineae</taxon>
        <taxon>Pleosporaceae</taxon>
        <taxon>Alternaria</taxon>
        <taxon>Alternaria sect. Alternaria</taxon>
        <taxon>Alternaria alternata complex</taxon>
    </lineage>
</organism>
<protein>
    <submittedName>
        <fullName evidence="1">Uncharacterized protein</fullName>
    </submittedName>
</protein>
<dbReference type="EMBL" id="PDXF01000054">
    <property type="protein sequence ID" value="RYN93253.1"/>
    <property type="molecule type" value="Genomic_DNA"/>
</dbReference>
<sequence length="114" mass="12997">MTPNTSAEVAQLIAIYRLMDLDVEFDQGSAINAQQWLIKMFPNLGGSGYLTAGMVLGYGKHLRTHRTRMTYGKVKASLSLYIKYQLEHPDDGTTDDCELYIARRMDLFHEDEYA</sequence>
<keyword evidence="2" id="KW-1185">Reference proteome</keyword>